<dbReference type="InterPro" id="IPR000941">
    <property type="entry name" value="Enolase"/>
</dbReference>
<dbReference type="GO" id="GO:0004634">
    <property type="term" value="F:phosphopyruvate hydratase activity"/>
    <property type="evidence" value="ECO:0007669"/>
    <property type="project" value="UniProtKB-UniRule"/>
</dbReference>
<dbReference type="SMART" id="SM01192">
    <property type="entry name" value="Enolase_C"/>
    <property type="match status" value="1"/>
</dbReference>
<feature type="binding site" evidence="11">
    <location>
        <position position="163"/>
    </location>
    <ligand>
        <name>(2R)-2-phosphoglycerate</name>
        <dbReference type="ChEBI" id="CHEBI:58289"/>
    </ligand>
</feature>
<dbReference type="InterPro" id="IPR020809">
    <property type="entry name" value="Enolase_CS"/>
</dbReference>
<evidence type="ECO:0000256" key="10">
    <source>
        <dbReference type="ARBA" id="ARBA00023239"/>
    </source>
</evidence>
<dbReference type="SMART" id="SM01193">
    <property type="entry name" value="Enolase_N"/>
    <property type="match status" value="1"/>
</dbReference>
<feature type="binding site" evidence="13">
    <location>
        <position position="283"/>
    </location>
    <ligand>
        <name>substrate</name>
    </ligand>
</feature>
<dbReference type="GO" id="GO:0000287">
    <property type="term" value="F:magnesium ion binding"/>
    <property type="evidence" value="ECO:0007669"/>
    <property type="project" value="UniProtKB-UniRule"/>
</dbReference>
<evidence type="ECO:0000256" key="8">
    <source>
        <dbReference type="ARBA" id="ARBA00022842"/>
    </source>
</evidence>
<evidence type="ECO:0000313" key="18">
    <source>
        <dbReference type="Proteomes" id="UP000599074"/>
    </source>
</evidence>
<dbReference type="FunFam" id="3.20.20.120:FF:000001">
    <property type="entry name" value="Enolase"/>
    <property type="match status" value="1"/>
</dbReference>
<dbReference type="InterPro" id="IPR020810">
    <property type="entry name" value="Enolase_C"/>
</dbReference>
<keyword evidence="7 11" id="KW-0479">Metal-binding</keyword>
<dbReference type="Pfam" id="PF03952">
    <property type="entry name" value="Enolase_N"/>
    <property type="match status" value="1"/>
</dbReference>
<dbReference type="PANTHER" id="PTHR11902:SF1">
    <property type="entry name" value="ENOLASE"/>
    <property type="match status" value="1"/>
</dbReference>
<dbReference type="PANTHER" id="PTHR11902">
    <property type="entry name" value="ENOLASE"/>
    <property type="match status" value="1"/>
</dbReference>
<dbReference type="CDD" id="cd03313">
    <property type="entry name" value="enolase"/>
    <property type="match status" value="1"/>
</dbReference>
<evidence type="ECO:0000256" key="9">
    <source>
        <dbReference type="ARBA" id="ARBA00023152"/>
    </source>
</evidence>
<dbReference type="GO" id="GO:0000015">
    <property type="term" value="C:phosphopyruvate hydratase complex"/>
    <property type="evidence" value="ECO:0007669"/>
    <property type="project" value="InterPro"/>
</dbReference>
<keyword evidence="18" id="KW-1185">Reference proteome</keyword>
<feature type="active site" description="Proton acceptor" evidence="11 12">
    <location>
        <position position="335"/>
    </location>
</feature>
<dbReference type="FunFam" id="3.30.390.10:FF:000001">
    <property type="entry name" value="Enolase"/>
    <property type="match status" value="1"/>
</dbReference>
<evidence type="ECO:0000256" key="13">
    <source>
        <dbReference type="PIRSR" id="PIRSR001400-2"/>
    </source>
</evidence>
<dbReference type="PROSITE" id="PS00164">
    <property type="entry name" value="ENOLASE"/>
    <property type="match status" value="1"/>
</dbReference>
<gene>
    <name evidence="17" type="primary">eno1</name>
    <name evidence="11" type="synonym">eno</name>
    <name evidence="17" type="ORF">Pme01_37390</name>
</gene>
<dbReference type="InterPro" id="IPR029017">
    <property type="entry name" value="Enolase-like_N"/>
</dbReference>
<evidence type="ECO:0000259" key="15">
    <source>
        <dbReference type="SMART" id="SM01192"/>
    </source>
</evidence>
<keyword evidence="6 11" id="KW-0964">Secreted</keyword>
<dbReference type="PRINTS" id="PR00148">
    <property type="entry name" value="ENOLASE"/>
</dbReference>
<reference evidence="17" key="1">
    <citation type="submission" date="2021-01" db="EMBL/GenBank/DDBJ databases">
        <title>Whole genome shotgun sequence of Planosporangium mesophilum NBRC 109066.</title>
        <authorList>
            <person name="Komaki H."/>
            <person name="Tamura T."/>
        </authorList>
    </citation>
    <scope>NUCLEOTIDE SEQUENCE</scope>
    <source>
        <strain evidence="17">NBRC 109066</strain>
    </source>
</reference>
<keyword evidence="9 11" id="KW-0324">Glycolysis</keyword>
<feature type="binding site" evidence="11 14">
    <location>
        <position position="283"/>
    </location>
    <ligand>
        <name>Mg(2+)</name>
        <dbReference type="ChEBI" id="CHEBI:18420"/>
    </ligand>
</feature>
<comment type="caution">
    <text evidence="17">The sequence shown here is derived from an EMBL/GenBank/DDBJ whole genome shotgun (WGS) entry which is preliminary data.</text>
</comment>
<feature type="binding site" evidence="11">
    <location>
        <position position="365"/>
    </location>
    <ligand>
        <name>(2R)-2-phosphoglycerate</name>
        <dbReference type="ChEBI" id="CHEBI:58289"/>
    </ligand>
</feature>
<dbReference type="NCBIfam" id="TIGR01060">
    <property type="entry name" value="eno"/>
    <property type="match status" value="1"/>
</dbReference>
<dbReference type="InterPro" id="IPR036849">
    <property type="entry name" value="Enolase-like_C_sf"/>
</dbReference>
<feature type="active site" description="Proton donor" evidence="11 12">
    <location>
        <position position="205"/>
    </location>
</feature>
<comment type="subcellular location">
    <subcellularLocation>
        <location evidence="11">Cytoplasm</location>
    </subcellularLocation>
    <subcellularLocation>
        <location evidence="11">Secreted</location>
    </subcellularLocation>
    <subcellularLocation>
        <location evidence="11">Cell surface</location>
    </subcellularLocation>
    <text evidence="11">Fractions of enolase are present in both the cytoplasm and on the cell surface.</text>
</comment>
<evidence type="ECO:0000256" key="2">
    <source>
        <dbReference type="ARBA" id="ARBA00009604"/>
    </source>
</evidence>
<dbReference type="SFLD" id="SFLDF00002">
    <property type="entry name" value="enolase"/>
    <property type="match status" value="1"/>
</dbReference>
<comment type="similarity">
    <text evidence="2 11">Belongs to the enolase family.</text>
</comment>
<dbReference type="InterPro" id="IPR020811">
    <property type="entry name" value="Enolase_N"/>
</dbReference>
<accession>A0A8J3X197</accession>
<comment type="cofactor">
    <cofactor evidence="14">
        <name>Mg(2+)</name>
        <dbReference type="ChEBI" id="CHEBI:18420"/>
    </cofactor>
    <text evidence="14">Mg(2+) is required for catalysis and for stabilizing the dimer.</text>
</comment>
<feature type="binding site" evidence="13">
    <location>
        <position position="155"/>
    </location>
    <ligand>
        <name>substrate</name>
    </ligand>
</feature>
<feature type="binding site" evidence="11 14">
    <location>
        <position position="242"/>
    </location>
    <ligand>
        <name>Mg(2+)</name>
        <dbReference type="ChEBI" id="CHEBI:18420"/>
    </ligand>
</feature>
<organism evidence="17 18">
    <name type="scientific">Planosporangium mesophilum</name>
    <dbReference type="NCBI Taxonomy" id="689768"/>
    <lineage>
        <taxon>Bacteria</taxon>
        <taxon>Bacillati</taxon>
        <taxon>Actinomycetota</taxon>
        <taxon>Actinomycetes</taxon>
        <taxon>Micromonosporales</taxon>
        <taxon>Micromonosporaceae</taxon>
        <taxon>Planosporangium</taxon>
    </lineage>
</organism>
<feature type="binding site" evidence="11">
    <location>
        <position position="335"/>
    </location>
    <ligand>
        <name>(2R)-2-phosphoglycerate</name>
        <dbReference type="ChEBI" id="CHEBI:58289"/>
    </ligand>
</feature>
<dbReference type="EMBL" id="BOON01000034">
    <property type="protein sequence ID" value="GII24142.1"/>
    <property type="molecule type" value="Genomic_DNA"/>
</dbReference>
<keyword evidence="8 11" id="KW-0460">Magnesium</keyword>
<keyword evidence="5 11" id="KW-0963">Cytoplasm</keyword>
<dbReference type="AlphaFoldDB" id="A0A8J3X197"/>
<proteinExistence type="inferred from homology"/>
<comment type="cofactor">
    <cofactor evidence="11">
        <name>Mg(2+)</name>
        <dbReference type="ChEBI" id="CHEBI:18420"/>
    </cofactor>
    <text evidence="11">Binds a second Mg(2+) ion via substrate during catalysis.</text>
</comment>
<dbReference type="SFLD" id="SFLDG00178">
    <property type="entry name" value="enolase"/>
    <property type="match status" value="1"/>
</dbReference>
<dbReference type="Gene3D" id="3.30.390.10">
    <property type="entry name" value="Enolase-like, N-terminal domain"/>
    <property type="match status" value="1"/>
</dbReference>
<evidence type="ECO:0000256" key="5">
    <source>
        <dbReference type="ARBA" id="ARBA00022490"/>
    </source>
</evidence>
<dbReference type="SUPFAM" id="SSF51604">
    <property type="entry name" value="Enolase C-terminal domain-like"/>
    <property type="match status" value="1"/>
</dbReference>
<evidence type="ECO:0000256" key="11">
    <source>
        <dbReference type="HAMAP-Rule" id="MF_00318"/>
    </source>
</evidence>
<dbReference type="UniPathway" id="UPA00109">
    <property type="reaction ID" value="UER00187"/>
</dbReference>
<dbReference type="Pfam" id="PF00113">
    <property type="entry name" value="Enolase_C"/>
    <property type="match status" value="1"/>
</dbReference>
<sequence>MATIEGIVAREILDSRGNPTVEVEIGLDDGTIARAAVPSGASTGAFEAVELRDGDPKRYGGKGVQKAVDNVTERIAPELVGYEASEQRAIDQRMIELDGTPDKSELGANAILGVSLAVAKAAAESAELSLFRYLGGPNAHVLPVPMMNILNGGAHADSNVDIQEFMIAPVGASTFSEALRYGAEVYHALKAVLKKKGLGTGLGDEGGFAPDLPANAAALDLIGEAVQAAGYTLGDDIVLALDVAGTELYRDGSYVFEGAPKSADEMIAYYARLVDSYPIVSIEDPLAEEDWAGWTAMTTELGSRIQIVGDDLFVTNPQRIARGIAEGAANAVLVKVNQIGSLTETFEAVDLAHRSAFRTMMSHRSGETEDTTIADLAVAVGSGQIKTGAPARSERVAKYNQLLRIEDELDDAARYAGRGAFPRYRQS</sequence>
<evidence type="ECO:0000256" key="7">
    <source>
        <dbReference type="ARBA" id="ARBA00022723"/>
    </source>
</evidence>
<feature type="binding site" evidence="11 14">
    <location>
        <position position="310"/>
    </location>
    <ligand>
        <name>Mg(2+)</name>
        <dbReference type="ChEBI" id="CHEBI:18420"/>
    </ligand>
</feature>
<feature type="domain" description="Enolase C-terminal TIM barrel" evidence="15">
    <location>
        <begin position="139"/>
        <end position="423"/>
    </location>
</feature>
<feature type="domain" description="Enolase N-terminal" evidence="16">
    <location>
        <begin position="4"/>
        <end position="134"/>
    </location>
</feature>
<comment type="function">
    <text evidence="11">Catalyzes the reversible conversion of 2-phosphoglycerate (2-PG) into phosphoenolpyruvate (PEP). It is essential for the degradation of carbohydrates via glycolysis.</text>
</comment>
<dbReference type="GO" id="GO:0006096">
    <property type="term" value="P:glycolytic process"/>
    <property type="evidence" value="ECO:0007669"/>
    <property type="project" value="UniProtKB-UniRule"/>
</dbReference>
<dbReference type="HAMAP" id="MF_00318">
    <property type="entry name" value="Enolase"/>
    <property type="match status" value="1"/>
</dbReference>
<feature type="binding site" evidence="13">
    <location>
        <begin position="362"/>
        <end position="365"/>
    </location>
    <ligand>
        <name>substrate</name>
    </ligand>
</feature>
<evidence type="ECO:0000256" key="3">
    <source>
        <dbReference type="ARBA" id="ARBA00012058"/>
    </source>
</evidence>
<comment type="pathway">
    <text evidence="1 11">Carbohydrate degradation; glycolysis; pyruvate from D-glyceraldehyde 3-phosphate: step 4/5.</text>
</comment>
<evidence type="ECO:0000256" key="12">
    <source>
        <dbReference type="PIRSR" id="PIRSR001400-1"/>
    </source>
</evidence>
<feature type="binding site" evidence="13">
    <location>
        <position position="164"/>
    </location>
    <ligand>
        <name>substrate</name>
    </ligand>
</feature>
<comment type="catalytic activity">
    <reaction evidence="11">
        <text>(2R)-2-phosphoglycerate = phosphoenolpyruvate + H2O</text>
        <dbReference type="Rhea" id="RHEA:10164"/>
        <dbReference type="ChEBI" id="CHEBI:15377"/>
        <dbReference type="ChEBI" id="CHEBI:58289"/>
        <dbReference type="ChEBI" id="CHEBI:58702"/>
        <dbReference type="EC" id="4.2.1.11"/>
    </reaction>
</comment>
<dbReference type="GO" id="GO:0009986">
    <property type="term" value="C:cell surface"/>
    <property type="evidence" value="ECO:0007669"/>
    <property type="project" value="UniProtKB-SubCell"/>
</dbReference>
<name>A0A8J3X197_9ACTN</name>
<dbReference type="GO" id="GO:0005576">
    <property type="term" value="C:extracellular region"/>
    <property type="evidence" value="ECO:0007669"/>
    <property type="project" value="UniProtKB-SubCell"/>
</dbReference>
<evidence type="ECO:0000256" key="6">
    <source>
        <dbReference type="ARBA" id="ARBA00022525"/>
    </source>
</evidence>
<protein>
    <recommendedName>
        <fullName evidence="4 11">Enolase</fullName>
        <ecNumber evidence="3 11">4.2.1.11</ecNumber>
    </recommendedName>
    <alternativeName>
        <fullName evidence="11">2-phospho-D-glycerate hydro-lyase</fullName>
    </alternativeName>
    <alternativeName>
        <fullName evidence="11">2-phosphoglycerate dehydratase</fullName>
    </alternativeName>
</protein>
<evidence type="ECO:0000256" key="4">
    <source>
        <dbReference type="ARBA" id="ARBA00017068"/>
    </source>
</evidence>
<dbReference type="EC" id="4.2.1.11" evidence="3 11"/>
<feature type="binding site" evidence="11">
    <location>
        <position position="386"/>
    </location>
    <ligand>
        <name>(2R)-2-phosphoglycerate</name>
        <dbReference type="ChEBI" id="CHEBI:58289"/>
    </ligand>
</feature>
<keyword evidence="10 11" id="KW-0456">Lyase</keyword>
<evidence type="ECO:0000256" key="14">
    <source>
        <dbReference type="PIRSR" id="PIRSR001400-3"/>
    </source>
</evidence>
<evidence type="ECO:0000256" key="1">
    <source>
        <dbReference type="ARBA" id="ARBA00005031"/>
    </source>
</evidence>
<dbReference type="RefSeq" id="WP_168116284.1">
    <property type="nucleotide sequence ID" value="NZ_BOON01000034.1"/>
</dbReference>
<feature type="binding site" evidence="11">
    <location>
        <position position="364"/>
    </location>
    <ligand>
        <name>(2R)-2-phosphoglycerate</name>
        <dbReference type="ChEBI" id="CHEBI:58289"/>
    </ligand>
</feature>
<dbReference type="PIRSF" id="PIRSF001400">
    <property type="entry name" value="Enolase"/>
    <property type="match status" value="1"/>
</dbReference>
<evidence type="ECO:0000259" key="16">
    <source>
        <dbReference type="SMART" id="SM01193"/>
    </source>
</evidence>
<feature type="binding site" evidence="13">
    <location>
        <position position="310"/>
    </location>
    <ligand>
        <name>substrate</name>
    </ligand>
</feature>
<dbReference type="Proteomes" id="UP000599074">
    <property type="component" value="Unassembled WGS sequence"/>
</dbReference>
<dbReference type="SUPFAM" id="SSF54826">
    <property type="entry name" value="Enolase N-terminal domain-like"/>
    <property type="match status" value="1"/>
</dbReference>
<dbReference type="SFLD" id="SFLDS00001">
    <property type="entry name" value="Enolase"/>
    <property type="match status" value="1"/>
</dbReference>
<evidence type="ECO:0000313" key="17">
    <source>
        <dbReference type="EMBL" id="GII24142.1"/>
    </source>
</evidence>
<feature type="binding site" evidence="13">
    <location>
        <position position="386"/>
    </location>
    <ligand>
        <name>substrate</name>
    </ligand>
</feature>
<dbReference type="Gene3D" id="3.20.20.120">
    <property type="entry name" value="Enolase-like C-terminal domain"/>
    <property type="match status" value="1"/>
</dbReference>